<gene>
    <name evidence="2" type="ORF">DMH04_33310</name>
</gene>
<dbReference type="NCBIfam" id="TIGR03083">
    <property type="entry name" value="maleylpyruvate isomerase family mycothiol-dependent enzyme"/>
    <property type="match status" value="1"/>
</dbReference>
<organism evidence="2 3">
    <name type="scientific">Kibdelosporangium aridum</name>
    <dbReference type="NCBI Taxonomy" id="2030"/>
    <lineage>
        <taxon>Bacteria</taxon>
        <taxon>Bacillati</taxon>
        <taxon>Actinomycetota</taxon>
        <taxon>Actinomycetes</taxon>
        <taxon>Pseudonocardiales</taxon>
        <taxon>Pseudonocardiaceae</taxon>
        <taxon>Kibdelosporangium</taxon>
    </lineage>
</organism>
<dbReference type="Pfam" id="PF11716">
    <property type="entry name" value="MDMPI_N"/>
    <property type="match status" value="1"/>
</dbReference>
<evidence type="ECO:0000313" key="3">
    <source>
        <dbReference type="Proteomes" id="UP000287547"/>
    </source>
</evidence>
<evidence type="ECO:0000259" key="1">
    <source>
        <dbReference type="Pfam" id="PF11716"/>
    </source>
</evidence>
<evidence type="ECO:0000313" key="2">
    <source>
        <dbReference type="EMBL" id="RSM78543.1"/>
    </source>
</evidence>
<dbReference type="InterPro" id="IPR017520">
    <property type="entry name" value="CHP03086"/>
</dbReference>
<dbReference type="AlphaFoldDB" id="A0A428Z138"/>
<dbReference type="NCBIfam" id="TIGR03086">
    <property type="entry name" value="TIGR03086 family metal-binding protein"/>
    <property type="match status" value="1"/>
</dbReference>
<comment type="caution">
    <text evidence="2">The sequence shown here is derived from an EMBL/GenBank/DDBJ whole genome shotgun (WGS) entry which is preliminary data.</text>
</comment>
<proteinExistence type="predicted"/>
<dbReference type="SUPFAM" id="SSF109854">
    <property type="entry name" value="DinB/YfiT-like putative metalloenzymes"/>
    <property type="match status" value="1"/>
</dbReference>
<dbReference type="InterPro" id="IPR017517">
    <property type="entry name" value="Maleyloyr_isom"/>
</dbReference>
<sequence length="219" mass="23183">MAGTRLRHRNRSGPCRLVQGRLVSGPIGVSTCVTSPLIGGAELLERAVGYTLGSLLLVKPEVLGHPTPCRAWDLKALLRHMNDSLAALHEAVDSGHVGLEAATGDPAADLVAQLKDRACHLIGAWTASTRSTVSIADRQLTGAIVSCAGAVEITTHGWDVARACGVDRPVPDDLAEELLQLAELFVTDHDRPDRFAAPVPMSCLARPGDRLVAFLGRIP</sequence>
<feature type="domain" description="Mycothiol-dependent maleylpyruvate isomerase metal-binding" evidence="1">
    <location>
        <begin position="59"/>
        <end position="161"/>
    </location>
</feature>
<dbReference type="InterPro" id="IPR024344">
    <property type="entry name" value="MDMPI_metal-binding"/>
</dbReference>
<name>A0A428Z138_KIBAR</name>
<dbReference type="GO" id="GO:0046872">
    <property type="term" value="F:metal ion binding"/>
    <property type="evidence" value="ECO:0007669"/>
    <property type="project" value="InterPro"/>
</dbReference>
<dbReference type="EMBL" id="QHKI01000036">
    <property type="protein sequence ID" value="RSM78543.1"/>
    <property type="molecule type" value="Genomic_DNA"/>
</dbReference>
<protein>
    <submittedName>
        <fullName evidence="2">TIGR03086 family protein</fullName>
    </submittedName>
</protein>
<reference evidence="2 3" key="1">
    <citation type="submission" date="2018-05" db="EMBL/GenBank/DDBJ databases">
        <title>Evolution of GPA BGCs.</title>
        <authorList>
            <person name="Waglechner N."/>
            <person name="Wright G.D."/>
        </authorList>
    </citation>
    <scope>NUCLEOTIDE SEQUENCE [LARGE SCALE GENOMIC DNA]</scope>
    <source>
        <strain evidence="2 3">A82846</strain>
    </source>
</reference>
<dbReference type="OrthoDB" id="5185819at2"/>
<accession>A0A428Z138</accession>
<dbReference type="Proteomes" id="UP000287547">
    <property type="component" value="Unassembled WGS sequence"/>
</dbReference>
<dbReference type="InterPro" id="IPR034660">
    <property type="entry name" value="DinB/YfiT-like"/>
</dbReference>